<dbReference type="PANTHER" id="PTHR48073">
    <property type="entry name" value="O-SUCCINYLBENZOATE SYNTHASE-RELATED"/>
    <property type="match status" value="1"/>
</dbReference>
<reference evidence="9" key="1">
    <citation type="journal article" date="2019" name="Int. J. Syst. Evol. Microbiol.">
        <title>The Global Catalogue of Microorganisms (GCM) 10K type strain sequencing project: providing services to taxonomists for standard genome sequencing and annotation.</title>
        <authorList>
            <consortium name="The Broad Institute Genomics Platform"/>
            <consortium name="The Broad Institute Genome Sequencing Center for Infectious Disease"/>
            <person name="Wu L."/>
            <person name="Ma J."/>
        </authorList>
    </citation>
    <scope>NUCLEOTIDE SEQUENCE [LARGE SCALE GENOMIC DNA]</scope>
    <source>
        <strain evidence="9">CCM 320</strain>
    </source>
</reference>
<dbReference type="SMART" id="SM00922">
    <property type="entry name" value="MR_MLE"/>
    <property type="match status" value="1"/>
</dbReference>
<dbReference type="InterPro" id="IPR029017">
    <property type="entry name" value="Enolase-like_N"/>
</dbReference>
<dbReference type="EC" id="4.2.1.113" evidence="5 6"/>
<proteinExistence type="predicted"/>
<organism evidence="8 9">
    <name type="scientific">Planomicrobium okeanokoites</name>
    <name type="common">Planococcus okeanokoites</name>
    <name type="synonym">Flavobacterium okeanokoites</name>
    <dbReference type="NCBI Taxonomy" id="244"/>
    <lineage>
        <taxon>Bacteria</taxon>
        <taxon>Bacillati</taxon>
        <taxon>Bacillota</taxon>
        <taxon>Bacilli</taxon>
        <taxon>Bacillales</taxon>
        <taxon>Caryophanaceae</taxon>
        <taxon>Planomicrobium</taxon>
    </lineage>
</organism>
<comment type="cofactor">
    <cofactor evidence="1">
        <name>a divalent metal cation</name>
        <dbReference type="ChEBI" id="CHEBI:60240"/>
    </cofactor>
</comment>
<evidence type="ECO:0000259" key="7">
    <source>
        <dbReference type="SMART" id="SM00922"/>
    </source>
</evidence>
<dbReference type="InterPro" id="IPR029065">
    <property type="entry name" value="Enolase_C-like"/>
</dbReference>
<evidence type="ECO:0000256" key="6">
    <source>
        <dbReference type="NCBIfam" id="TIGR01928"/>
    </source>
</evidence>
<name>A0ABV7KSY6_PLAOK</name>
<dbReference type="Proteomes" id="UP001595625">
    <property type="component" value="Unassembled WGS sequence"/>
</dbReference>
<dbReference type="SUPFAM" id="SSF54826">
    <property type="entry name" value="Enolase N-terminal domain-like"/>
    <property type="match status" value="1"/>
</dbReference>
<dbReference type="InterPro" id="IPR036849">
    <property type="entry name" value="Enolase-like_C_sf"/>
</dbReference>
<evidence type="ECO:0000256" key="2">
    <source>
        <dbReference type="ARBA" id="ARBA00022723"/>
    </source>
</evidence>
<dbReference type="Gene3D" id="3.30.390.10">
    <property type="entry name" value="Enolase-like, N-terminal domain"/>
    <property type="match status" value="1"/>
</dbReference>
<dbReference type="RefSeq" id="WP_117312007.1">
    <property type="nucleotide sequence ID" value="NZ_JBHRUJ010000019.1"/>
</dbReference>
<keyword evidence="9" id="KW-1185">Reference proteome</keyword>
<sequence length="359" mass="39938">MGVMIREISFQRIHKKLKKPFVTSLQTVNEREAIIVTVVSDSGLEGFGECVAFSTPWYTEETVESCAFVMERVLKPLLLDRTLSSPHEVATAFTPVKGNNMAKAAIEMAVWDLFAKYEKVPLWQYIGGIHKDIPAGVVVAANPDRLVDDIDLAASNGYSRIKIKITPESDVALLKGAISRYPDILFFADANGGFNKDSFDQFILFDAIGFTLIEQPFGEQEWDLHTQAKKQMKTPICLDESIKSFHDVERMIVMQAADIIVLKMGRFGGWHETLKIVELCRSNGIGMWVGGMIEFGISKAHNLALASLPDIVLPGDFSNSRHFWEEDLIVPEIEVVDGKIELKQQAGIGYSVDLNKAGL</sequence>
<dbReference type="EMBL" id="JBHRUJ010000019">
    <property type="protein sequence ID" value="MFC3212607.1"/>
    <property type="molecule type" value="Genomic_DNA"/>
</dbReference>
<dbReference type="SUPFAM" id="SSF51604">
    <property type="entry name" value="Enolase C-terminal domain-like"/>
    <property type="match status" value="1"/>
</dbReference>
<evidence type="ECO:0000256" key="5">
    <source>
        <dbReference type="ARBA" id="ARBA00029491"/>
    </source>
</evidence>
<dbReference type="Pfam" id="PF02746">
    <property type="entry name" value="MR_MLE_N"/>
    <property type="match status" value="1"/>
</dbReference>
<evidence type="ECO:0000256" key="4">
    <source>
        <dbReference type="ARBA" id="ARBA00023239"/>
    </source>
</evidence>
<dbReference type="SFLD" id="SFLDG00180">
    <property type="entry name" value="muconate_cycloisomerase"/>
    <property type="match status" value="1"/>
</dbReference>
<keyword evidence="4 8" id="KW-0456">Lyase</keyword>
<evidence type="ECO:0000313" key="9">
    <source>
        <dbReference type="Proteomes" id="UP001595625"/>
    </source>
</evidence>
<keyword evidence="2" id="KW-0479">Metal-binding</keyword>
<dbReference type="SFLD" id="SFLDF00009">
    <property type="entry name" value="o-succinylbenzoate_synthase"/>
    <property type="match status" value="1"/>
</dbReference>
<dbReference type="Gene3D" id="3.20.20.120">
    <property type="entry name" value="Enolase-like C-terminal domain"/>
    <property type="match status" value="1"/>
</dbReference>
<dbReference type="InterPro" id="IPR013341">
    <property type="entry name" value="Mandelate_racemase_N_dom"/>
</dbReference>
<dbReference type="InterPro" id="IPR013342">
    <property type="entry name" value="Mandelate_racemase_C"/>
</dbReference>
<evidence type="ECO:0000256" key="3">
    <source>
        <dbReference type="ARBA" id="ARBA00022842"/>
    </source>
</evidence>
<accession>A0ABV7KSY6</accession>
<dbReference type="SFLD" id="SFLDS00001">
    <property type="entry name" value="Enolase"/>
    <property type="match status" value="1"/>
</dbReference>
<gene>
    <name evidence="8" type="primary">menC</name>
    <name evidence="8" type="ORF">ACFOEJ_16085</name>
</gene>
<dbReference type="NCBIfam" id="TIGR01928">
    <property type="entry name" value="menC_lowGC_arch"/>
    <property type="match status" value="1"/>
</dbReference>
<dbReference type="Pfam" id="PF13378">
    <property type="entry name" value="MR_MLE_C"/>
    <property type="match status" value="1"/>
</dbReference>
<evidence type="ECO:0000313" key="8">
    <source>
        <dbReference type="EMBL" id="MFC3212607.1"/>
    </source>
</evidence>
<dbReference type="PANTHER" id="PTHR48073:SF5">
    <property type="entry name" value="O-SUCCINYLBENZOATE SYNTHASE"/>
    <property type="match status" value="1"/>
</dbReference>
<comment type="caution">
    <text evidence="8">The sequence shown here is derived from an EMBL/GenBank/DDBJ whole genome shotgun (WGS) entry which is preliminary data.</text>
</comment>
<evidence type="ECO:0000256" key="1">
    <source>
        <dbReference type="ARBA" id="ARBA00001968"/>
    </source>
</evidence>
<dbReference type="GO" id="GO:0043748">
    <property type="term" value="F:O-succinylbenzoate synthase activity"/>
    <property type="evidence" value="ECO:0007669"/>
    <property type="project" value="UniProtKB-EC"/>
</dbReference>
<protein>
    <recommendedName>
        <fullName evidence="5 6">o-succinylbenzoate synthase</fullName>
        <ecNumber evidence="5 6">4.2.1.113</ecNumber>
    </recommendedName>
</protein>
<feature type="domain" description="Mandelate racemase/muconate lactonizing enzyme C-terminal" evidence="7">
    <location>
        <begin position="143"/>
        <end position="235"/>
    </location>
</feature>
<dbReference type="InterPro" id="IPR010197">
    <property type="entry name" value="OSBS/NAAAR"/>
</dbReference>
<keyword evidence="3" id="KW-0460">Magnesium</keyword>